<sequence>MQDTSNNIHHTSIDLHTSNKSPNLKFGNEHTKSSTNKSGGRRSVAEEEASVEEDSREEEAVSCRWKRKQRPAIDGEAAAIMYDGREVGEASTAGFASRRPDPAASGQIRVLEARLGGVGGREAGEGTGGQIRLPGGQI</sequence>
<evidence type="ECO:0000313" key="2">
    <source>
        <dbReference type="EMBL" id="BAT12810.1"/>
    </source>
</evidence>
<feature type="region of interest" description="Disordered" evidence="1">
    <location>
        <begin position="118"/>
        <end position="138"/>
    </location>
</feature>
<name>A0A0N7KSH2_ORYSJ</name>
<dbReference type="InParanoid" id="A0A0N7KSH2"/>
<dbReference type="AlphaFoldDB" id="A0A0N7KSH2"/>
<protein>
    <submittedName>
        <fullName evidence="2">Os11g0162400 protein</fullName>
    </submittedName>
</protein>
<feature type="compositionally biased region" description="Acidic residues" evidence="1">
    <location>
        <begin position="46"/>
        <end position="57"/>
    </location>
</feature>
<reference evidence="3" key="1">
    <citation type="journal article" date="2005" name="Nature">
        <title>The map-based sequence of the rice genome.</title>
        <authorList>
            <consortium name="International rice genome sequencing project (IRGSP)"/>
            <person name="Matsumoto T."/>
            <person name="Wu J."/>
            <person name="Kanamori H."/>
            <person name="Katayose Y."/>
            <person name="Fujisawa M."/>
            <person name="Namiki N."/>
            <person name="Mizuno H."/>
            <person name="Yamamoto K."/>
            <person name="Antonio B.A."/>
            <person name="Baba T."/>
            <person name="Sakata K."/>
            <person name="Nagamura Y."/>
            <person name="Aoki H."/>
            <person name="Arikawa K."/>
            <person name="Arita K."/>
            <person name="Bito T."/>
            <person name="Chiden Y."/>
            <person name="Fujitsuka N."/>
            <person name="Fukunaka R."/>
            <person name="Hamada M."/>
            <person name="Harada C."/>
            <person name="Hayashi A."/>
            <person name="Hijishita S."/>
            <person name="Honda M."/>
            <person name="Hosokawa S."/>
            <person name="Ichikawa Y."/>
            <person name="Idonuma A."/>
            <person name="Iijima M."/>
            <person name="Ikeda M."/>
            <person name="Ikeno M."/>
            <person name="Ito K."/>
            <person name="Ito S."/>
            <person name="Ito T."/>
            <person name="Ito Y."/>
            <person name="Ito Y."/>
            <person name="Iwabuchi A."/>
            <person name="Kamiya K."/>
            <person name="Karasawa W."/>
            <person name="Kurita K."/>
            <person name="Katagiri S."/>
            <person name="Kikuta A."/>
            <person name="Kobayashi H."/>
            <person name="Kobayashi N."/>
            <person name="Machita K."/>
            <person name="Maehara T."/>
            <person name="Masukawa M."/>
            <person name="Mizubayashi T."/>
            <person name="Mukai Y."/>
            <person name="Nagasaki H."/>
            <person name="Nagata Y."/>
            <person name="Naito S."/>
            <person name="Nakashima M."/>
            <person name="Nakama Y."/>
            <person name="Nakamichi Y."/>
            <person name="Nakamura M."/>
            <person name="Meguro A."/>
            <person name="Negishi M."/>
            <person name="Ohta I."/>
            <person name="Ohta T."/>
            <person name="Okamoto M."/>
            <person name="Ono N."/>
            <person name="Saji S."/>
            <person name="Sakaguchi M."/>
            <person name="Sakai K."/>
            <person name="Shibata M."/>
            <person name="Shimokawa T."/>
            <person name="Song J."/>
            <person name="Takazaki Y."/>
            <person name="Terasawa K."/>
            <person name="Tsugane M."/>
            <person name="Tsuji K."/>
            <person name="Ueda S."/>
            <person name="Waki K."/>
            <person name="Yamagata H."/>
            <person name="Yamamoto M."/>
            <person name="Yamamoto S."/>
            <person name="Yamane H."/>
            <person name="Yoshiki S."/>
            <person name="Yoshihara R."/>
            <person name="Yukawa K."/>
            <person name="Zhong H."/>
            <person name="Yano M."/>
            <person name="Yuan Q."/>
            <person name="Ouyang S."/>
            <person name="Liu J."/>
            <person name="Jones K.M."/>
            <person name="Gansberger K."/>
            <person name="Moffat K."/>
            <person name="Hill J."/>
            <person name="Bera J."/>
            <person name="Fadrosh D."/>
            <person name="Jin S."/>
            <person name="Johri S."/>
            <person name="Kim M."/>
            <person name="Overton L."/>
            <person name="Reardon M."/>
            <person name="Tsitrin T."/>
            <person name="Vuong H."/>
            <person name="Weaver B."/>
            <person name="Ciecko A."/>
            <person name="Tallon L."/>
            <person name="Jackson J."/>
            <person name="Pai G."/>
            <person name="Aken S.V."/>
            <person name="Utterback T."/>
            <person name="Reidmuller S."/>
            <person name="Feldblyum T."/>
            <person name="Hsiao J."/>
            <person name="Zismann V."/>
            <person name="Iobst S."/>
            <person name="de Vazeille A.R."/>
            <person name="Buell C.R."/>
            <person name="Ying K."/>
            <person name="Li Y."/>
            <person name="Lu T."/>
            <person name="Huang Y."/>
            <person name="Zhao Q."/>
            <person name="Feng Q."/>
            <person name="Zhang L."/>
            <person name="Zhu J."/>
            <person name="Weng Q."/>
            <person name="Mu J."/>
            <person name="Lu Y."/>
            <person name="Fan D."/>
            <person name="Liu Y."/>
            <person name="Guan J."/>
            <person name="Zhang Y."/>
            <person name="Yu S."/>
            <person name="Liu X."/>
            <person name="Zhang Y."/>
            <person name="Hong G."/>
            <person name="Han B."/>
            <person name="Choisne N."/>
            <person name="Demange N."/>
            <person name="Orjeda G."/>
            <person name="Samain S."/>
            <person name="Cattolico L."/>
            <person name="Pelletier E."/>
            <person name="Couloux A."/>
            <person name="Segurens B."/>
            <person name="Wincker P."/>
            <person name="D'Hont A."/>
            <person name="Scarpelli C."/>
            <person name="Weissenbach J."/>
            <person name="Salanoubat M."/>
            <person name="Quetier F."/>
            <person name="Yu Y."/>
            <person name="Kim H.R."/>
            <person name="Rambo T."/>
            <person name="Currie J."/>
            <person name="Collura K."/>
            <person name="Luo M."/>
            <person name="Yang T."/>
            <person name="Ammiraju J.S.S."/>
            <person name="Engler F."/>
            <person name="Soderlund C."/>
            <person name="Wing R.A."/>
            <person name="Palmer L.E."/>
            <person name="de la Bastide M."/>
            <person name="Spiegel L."/>
            <person name="Nascimento L."/>
            <person name="Zutavern T."/>
            <person name="O'Shaughnessy A."/>
            <person name="Dike S."/>
            <person name="Dedhia N."/>
            <person name="Preston R."/>
            <person name="Balija V."/>
            <person name="McCombie W.R."/>
            <person name="Chow T."/>
            <person name="Chen H."/>
            <person name="Chung M."/>
            <person name="Chen C."/>
            <person name="Shaw J."/>
            <person name="Wu H."/>
            <person name="Hsiao K."/>
            <person name="Chao Y."/>
            <person name="Chu M."/>
            <person name="Cheng C."/>
            <person name="Hour A."/>
            <person name="Lee P."/>
            <person name="Lin S."/>
            <person name="Lin Y."/>
            <person name="Liou J."/>
            <person name="Liu S."/>
            <person name="Hsing Y."/>
            <person name="Raghuvanshi S."/>
            <person name="Mohanty A."/>
            <person name="Bharti A.K."/>
            <person name="Gaur A."/>
            <person name="Gupta V."/>
            <person name="Kumar D."/>
            <person name="Ravi V."/>
            <person name="Vij S."/>
            <person name="Kapur A."/>
            <person name="Khurana P."/>
            <person name="Khurana P."/>
            <person name="Khurana J.P."/>
            <person name="Tyagi A.K."/>
            <person name="Gaikwad K."/>
            <person name="Singh A."/>
            <person name="Dalal V."/>
            <person name="Srivastava S."/>
            <person name="Dixit A."/>
            <person name="Pal A.K."/>
            <person name="Ghazi I.A."/>
            <person name="Yadav M."/>
            <person name="Pandit A."/>
            <person name="Bhargava A."/>
            <person name="Sureshbabu K."/>
            <person name="Batra K."/>
            <person name="Sharma T.R."/>
            <person name="Mohapatra T."/>
            <person name="Singh N.K."/>
            <person name="Messing J."/>
            <person name="Nelson A.B."/>
            <person name="Fuks G."/>
            <person name="Kavchok S."/>
            <person name="Keizer G."/>
            <person name="Linton E."/>
            <person name="Llaca V."/>
            <person name="Song R."/>
            <person name="Tanyolac B."/>
            <person name="Young S."/>
            <person name="Ho-Il K."/>
            <person name="Hahn J.H."/>
            <person name="Sangsakoo G."/>
            <person name="Vanavichit A."/>
            <person name="de Mattos Luiz.A.T."/>
            <person name="Zimmer P.D."/>
            <person name="Malone G."/>
            <person name="Dellagostin O."/>
            <person name="de Oliveira A.C."/>
            <person name="Bevan M."/>
            <person name="Bancroft I."/>
            <person name="Minx P."/>
            <person name="Cordum H."/>
            <person name="Wilson R."/>
            <person name="Cheng Z."/>
            <person name="Jin W."/>
            <person name="Jiang J."/>
            <person name="Leong S.A."/>
            <person name="Iwama H."/>
            <person name="Gojobori T."/>
            <person name="Itoh T."/>
            <person name="Niimura Y."/>
            <person name="Fujii Y."/>
            <person name="Habara T."/>
            <person name="Sakai H."/>
            <person name="Sato Y."/>
            <person name="Wilson G."/>
            <person name="Kumar K."/>
            <person name="McCouch S."/>
            <person name="Juretic N."/>
            <person name="Hoen D."/>
            <person name="Wright S."/>
            <person name="Bruskiewich R."/>
            <person name="Bureau T."/>
            <person name="Miyao A."/>
            <person name="Hirochika H."/>
            <person name="Nishikawa T."/>
            <person name="Kadowaki K."/>
            <person name="Sugiura M."/>
            <person name="Burr B."/>
            <person name="Sasaki T."/>
        </authorList>
    </citation>
    <scope>NUCLEOTIDE SEQUENCE [LARGE SCALE GENOMIC DNA]</scope>
    <source>
        <strain evidence="3">cv. Nipponbare</strain>
    </source>
</reference>
<dbReference type="PaxDb" id="39947-A0A0N7KSH2"/>
<organism evidence="2 3">
    <name type="scientific">Oryza sativa subsp. japonica</name>
    <name type="common">Rice</name>
    <dbReference type="NCBI Taxonomy" id="39947"/>
    <lineage>
        <taxon>Eukaryota</taxon>
        <taxon>Viridiplantae</taxon>
        <taxon>Streptophyta</taxon>
        <taxon>Embryophyta</taxon>
        <taxon>Tracheophyta</taxon>
        <taxon>Spermatophyta</taxon>
        <taxon>Magnoliopsida</taxon>
        <taxon>Liliopsida</taxon>
        <taxon>Poales</taxon>
        <taxon>Poaceae</taxon>
        <taxon>BOP clade</taxon>
        <taxon>Oryzoideae</taxon>
        <taxon>Oryzeae</taxon>
        <taxon>Oryzinae</taxon>
        <taxon>Oryza</taxon>
        <taxon>Oryza sativa</taxon>
    </lineage>
</organism>
<gene>
    <name evidence="2" type="ordered locus">Os11g0162400</name>
    <name evidence="2" type="ORF">OSNPB_110162400</name>
</gene>
<evidence type="ECO:0000313" key="3">
    <source>
        <dbReference type="Proteomes" id="UP000059680"/>
    </source>
</evidence>
<accession>A0A0N7KSH2</accession>
<keyword evidence="3" id="KW-1185">Reference proteome</keyword>
<evidence type="ECO:0000256" key="1">
    <source>
        <dbReference type="SAM" id="MobiDB-lite"/>
    </source>
</evidence>
<feature type="compositionally biased region" description="Gly residues" evidence="1">
    <location>
        <begin position="118"/>
        <end position="129"/>
    </location>
</feature>
<dbReference type="Proteomes" id="UP000059680">
    <property type="component" value="Chromosome 11"/>
</dbReference>
<feature type="compositionally biased region" description="Polar residues" evidence="1">
    <location>
        <begin position="1"/>
        <end position="22"/>
    </location>
</feature>
<reference evidence="2 3" key="3">
    <citation type="journal article" date="2013" name="Rice">
        <title>Improvement of the Oryza sativa Nipponbare reference genome using next generation sequence and optical map data.</title>
        <authorList>
            <person name="Kawahara Y."/>
            <person name="de la Bastide M."/>
            <person name="Hamilton J.P."/>
            <person name="Kanamori H."/>
            <person name="McCombie W.R."/>
            <person name="Ouyang S."/>
            <person name="Schwartz D.C."/>
            <person name="Tanaka T."/>
            <person name="Wu J."/>
            <person name="Zhou S."/>
            <person name="Childs K.L."/>
            <person name="Davidson R.M."/>
            <person name="Lin H."/>
            <person name="Quesada-Ocampo L."/>
            <person name="Vaillancourt B."/>
            <person name="Sakai H."/>
            <person name="Lee S.S."/>
            <person name="Kim J."/>
            <person name="Numa H."/>
            <person name="Itoh T."/>
            <person name="Buell C.R."/>
            <person name="Matsumoto T."/>
        </authorList>
    </citation>
    <scope>NUCLEOTIDE SEQUENCE [LARGE SCALE GENOMIC DNA]</scope>
    <source>
        <strain evidence="3">cv. Nipponbare</strain>
    </source>
</reference>
<dbReference type="EMBL" id="AP014967">
    <property type="protein sequence ID" value="BAT12810.1"/>
    <property type="molecule type" value="Genomic_DNA"/>
</dbReference>
<reference evidence="2 3" key="2">
    <citation type="journal article" date="2013" name="Plant Cell Physiol.">
        <title>Rice Annotation Project Database (RAP-DB): an integrative and interactive database for rice genomics.</title>
        <authorList>
            <person name="Sakai H."/>
            <person name="Lee S.S."/>
            <person name="Tanaka T."/>
            <person name="Numa H."/>
            <person name="Kim J."/>
            <person name="Kawahara Y."/>
            <person name="Wakimoto H."/>
            <person name="Yang C.C."/>
            <person name="Iwamoto M."/>
            <person name="Abe T."/>
            <person name="Yamada Y."/>
            <person name="Muto A."/>
            <person name="Inokuchi H."/>
            <person name="Ikemura T."/>
            <person name="Matsumoto T."/>
            <person name="Sasaki T."/>
            <person name="Itoh T."/>
        </authorList>
    </citation>
    <scope>NUCLEOTIDE SEQUENCE [LARGE SCALE GENOMIC DNA]</scope>
    <source>
        <strain evidence="3">cv. Nipponbare</strain>
    </source>
</reference>
<proteinExistence type="predicted"/>
<feature type="region of interest" description="Disordered" evidence="1">
    <location>
        <begin position="1"/>
        <end position="69"/>
    </location>
</feature>